<dbReference type="EMBL" id="JARKNE010000006">
    <property type="protein sequence ID" value="KAK5825637.1"/>
    <property type="molecule type" value="Genomic_DNA"/>
</dbReference>
<gene>
    <name evidence="1" type="ORF">PVK06_020494</name>
</gene>
<protein>
    <submittedName>
        <fullName evidence="1">Uncharacterized protein</fullName>
    </submittedName>
</protein>
<reference evidence="1 2" key="1">
    <citation type="submission" date="2023-03" db="EMBL/GenBank/DDBJ databases">
        <title>WGS of Gossypium arboreum.</title>
        <authorList>
            <person name="Yu D."/>
        </authorList>
    </citation>
    <scope>NUCLEOTIDE SEQUENCE [LARGE SCALE GENOMIC DNA]</scope>
    <source>
        <tissue evidence="1">Leaf</tissue>
    </source>
</reference>
<sequence>MAFFARYGRTEEMTRMAWRPCAGISCGKPTLCYPSSVF</sequence>
<proteinExistence type="predicted"/>
<accession>A0ABR0PMH5</accession>
<keyword evidence="2" id="KW-1185">Reference proteome</keyword>
<comment type="caution">
    <text evidence="1">The sequence shown here is derived from an EMBL/GenBank/DDBJ whole genome shotgun (WGS) entry which is preliminary data.</text>
</comment>
<dbReference type="Proteomes" id="UP001358586">
    <property type="component" value="Chromosome 6"/>
</dbReference>
<evidence type="ECO:0000313" key="2">
    <source>
        <dbReference type="Proteomes" id="UP001358586"/>
    </source>
</evidence>
<name>A0ABR0PMH5_GOSAR</name>
<organism evidence="1 2">
    <name type="scientific">Gossypium arboreum</name>
    <name type="common">Tree cotton</name>
    <name type="synonym">Gossypium nanking</name>
    <dbReference type="NCBI Taxonomy" id="29729"/>
    <lineage>
        <taxon>Eukaryota</taxon>
        <taxon>Viridiplantae</taxon>
        <taxon>Streptophyta</taxon>
        <taxon>Embryophyta</taxon>
        <taxon>Tracheophyta</taxon>
        <taxon>Spermatophyta</taxon>
        <taxon>Magnoliopsida</taxon>
        <taxon>eudicotyledons</taxon>
        <taxon>Gunneridae</taxon>
        <taxon>Pentapetalae</taxon>
        <taxon>rosids</taxon>
        <taxon>malvids</taxon>
        <taxon>Malvales</taxon>
        <taxon>Malvaceae</taxon>
        <taxon>Malvoideae</taxon>
        <taxon>Gossypium</taxon>
    </lineage>
</organism>
<evidence type="ECO:0000313" key="1">
    <source>
        <dbReference type="EMBL" id="KAK5825637.1"/>
    </source>
</evidence>